<gene>
    <name evidence="2" type="ORF">GCM10017559_14390</name>
</gene>
<protein>
    <submittedName>
        <fullName evidence="2">Uncharacterized protein</fullName>
    </submittedName>
</protein>
<keyword evidence="3" id="KW-1185">Reference proteome</keyword>
<evidence type="ECO:0000313" key="2">
    <source>
        <dbReference type="EMBL" id="GAA2995116.1"/>
    </source>
</evidence>
<accession>A0ABP6KD97</accession>
<proteinExistence type="predicted"/>
<comment type="caution">
    <text evidence="2">The sequence shown here is derived from an EMBL/GenBank/DDBJ whole genome shotgun (WGS) entry which is preliminary data.</text>
</comment>
<organism evidence="2 3">
    <name type="scientific">Streptosporangium longisporum</name>
    <dbReference type="NCBI Taxonomy" id="46187"/>
    <lineage>
        <taxon>Bacteria</taxon>
        <taxon>Bacillati</taxon>
        <taxon>Actinomycetota</taxon>
        <taxon>Actinomycetes</taxon>
        <taxon>Streptosporangiales</taxon>
        <taxon>Streptosporangiaceae</taxon>
        <taxon>Streptosporangium</taxon>
    </lineage>
</organism>
<dbReference type="Proteomes" id="UP001499930">
    <property type="component" value="Unassembled WGS sequence"/>
</dbReference>
<reference evidence="3" key="1">
    <citation type="journal article" date="2019" name="Int. J. Syst. Evol. Microbiol.">
        <title>The Global Catalogue of Microorganisms (GCM) 10K type strain sequencing project: providing services to taxonomists for standard genome sequencing and annotation.</title>
        <authorList>
            <consortium name="The Broad Institute Genomics Platform"/>
            <consortium name="The Broad Institute Genome Sequencing Center for Infectious Disease"/>
            <person name="Wu L."/>
            <person name="Ma J."/>
        </authorList>
    </citation>
    <scope>NUCLEOTIDE SEQUENCE [LARGE SCALE GENOMIC DNA]</scope>
    <source>
        <strain evidence="3">JCM 3106</strain>
    </source>
</reference>
<evidence type="ECO:0000256" key="1">
    <source>
        <dbReference type="SAM" id="MobiDB-lite"/>
    </source>
</evidence>
<name>A0ABP6KD97_9ACTN</name>
<sequence length="54" mass="5685">MPPIPPDIHHPDPLPDPRPGPAALPAPVPAAPSLDGKPLTRALTNRFDVMANHP</sequence>
<feature type="region of interest" description="Disordered" evidence="1">
    <location>
        <begin position="1"/>
        <end position="40"/>
    </location>
</feature>
<feature type="compositionally biased region" description="Pro residues" evidence="1">
    <location>
        <begin position="16"/>
        <end position="30"/>
    </location>
</feature>
<evidence type="ECO:0000313" key="3">
    <source>
        <dbReference type="Proteomes" id="UP001499930"/>
    </source>
</evidence>
<dbReference type="EMBL" id="BAAAWD010000006">
    <property type="protein sequence ID" value="GAA2995116.1"/>
    <property type="molecule type" value="Genomic_DNA"/>
</dbReference>